<feature type="compositionally biased region" description="Low complexity" evidence="1">
    <location>
        <begin position="1147"/>
        <end position="1162"/>
    </location>
</feature>
<feature type="compositionally biased region" description="Low complexity" evidence="1">
    <location>
        <begin position="60"/>
        <end position="78"/>
    </location>
</feature>
<feature type="compositionally biased region" description="Low complexity" evidence="1">
    <location>
        <begin position="336"/>
        <end position="354"/>
    </location>
</feature>
<reference evidence="2 3" key="1">
    <citation type="journal article" date="2016" name="Sci. Rep.">
        <title>Peltaster fructicola genome reveals evolution from an invasive phytopathogen to an ectophytic parasite.</title>
        <authorList>
            <person name="Xu C."/>
            <person name="Chen H."/>
            <person name="Gleason M.L."/>
            <person name="Xu J.R."/>
            <person name="Liu H."/>
            <person name="Zhang R."/>
            <person name="Sun G."/>
        </authorList>
    </citation>
    <scope>NUCLEOTIDE SEQUENCE [LARGE SCALE GENOMIC DNA]</scope>
    <source>
        <strain evidence="2 3">LNHT1506</strain>
    </source>
</reference>
<feature type="compositionally biased region" description="Polar residues" evidence="1">
    <location>
        <begin position="1"/>
        <end position="13"/>
    </location>
</feature>
<dbReference type="EMBL" id="CP051140">
    <property type="protein sequence ID" value="QIW97199.1"/>
    <property type="molecule type" value="Genomic_DNA"/>
</dbReference>
<proteinExistence type="predicted"/>
<organism evidence="2 3">
    <name type="scientific">Peltaster fructicola</name>
    <dbReference type="NCBI Taxonomy" id="286661"/>
    <lineage>
        <taxon>Eukaryota</taxon>
        <taxon>Fungi</taxon>
        <taxon>Dikarya</taxon>
        <taxon>Ascomycota</taxon>
        <taxon>Pezizomycotina</taxon>
        <taxon>Dothideomycetes</taxon>
        <taxon>Dothideomycetes incertae sedis</taxon>
        <taxon>Peltaster</taxon>
    </lineage>
</organism>
<feature type="compositionally biased region" description="Basic and acidic residues" evidence="1">
    <location>
        <begin position="613"/>
        <end position="630"/>
    </location>
</feature>
<feature type="compositionally biased region" description="Pro residues" evidence="1">
    <location>
        <begin position="1408"/>
        <end position="1417"/>
    </location>
</feature>
<feature type="region of interest" description="Disordered" evidence="1">
    <location>
        <begin position="1"/>
        <end position="472"/>
    </location>
</feature>
<feature type="compositionally biased region" description="Polar residues" evidence="1">
    <location>
        <begin position="704"/>
        <end position="727"/>
    </location>
</feature>
<evidence type="ECO:0000313" key="2">
    <source>
        <dbReference type="EMBL" id="QIW97199.1"/>
    </source>
</evidence>
<keyword evidence="3" id="KW-1185">Reference proteome</keyword>
<feature type="region of interest" description="Disordered" evidence="1">
    <location>
        <begin position="613"/>
        <end position="759"/>
    </location>
</feature>
<feature type="region of interest" description="Disordered" evidence="1">
    <location>
        <begin position="813"/>
        <end position="852"/>
    </location>
</feature>
<dbReference type="Proteomes" id="UP000503462">
    <property type="component" value="Chromosome 2"/>
</dbReference>
<name>A0A6H0XRV3_9PEZI</name>
<feature type="compositionally biased region" description="Polar residues" evidence="1">
    <location>
        <begin position="900"/>
        <end position="909"/>
    </location>
</feature>
<feature type="compositionally biased region" description="Polar residues" evidence="1">
    <location>
        <begin position="126"/>
        <end position="141"/>
    </location>
</feature>
<feature type="compositionally biased region" description="Polar residues" evidence="1">
    <location>
        <begin position="361"/>
        <end position="370"/>
    </location>
</feature>
<feature type="region of interest" description="Disordered" evidence="1">
    <location>
        <begin position="579"/>
        <end position="599"/>
    </location>
</feature>
<feature type="region of interest" description="Disordered" evidence="1">
    <location>
        <begin position="1298"/>
        <end position="1423"/>
    </location>
</feature>
<feature type="compositionally biased region" description="Polar residues" evidence="1">
    <location>
        <begin position="1347"/>
        <end position="1376"/>
    </location>
</feature>
<gene>
    <name evidence="2" type="ORF">AMS68_002717</name>
</gene>
<feature type="compositionally biased region" description="Polar residues" evidence="1">
    <location>
        <begin position="820"/>
        <end position="831"/>
    </location>
</feature>
<protein>
    <submittedName>
        <fullName evidence="2">Uncharacterized protein</fullName>
    </submittedName>
</protein>
<feature type="compositionally biased region" description="Polar residues" evidence="1">
    <location>
        <begin position="1006"/>
        <end position="1032"/>
    </location>
</feature>
<feature type="region of interest" description="Disordered" evidence="1">
    <location>
        <begin position="885"/>
        <end position="960"/>
    </location>
</feature>
<evidence type="ECO:0000313" key="3">
    <source>
        <dbReference type="Proteomes" id="UP000503462"/>
    </source>
</evidence>
<evidence type="ECO:0000256" key="1">
    <source>
        <dbReference type="SAM" id="MobiDB-lite"/>
    </source>
</evidence>
<feature type="compositionally biased region" description="Polar residues" evidence="1">
    <location>
        <begin position="417"/>
        <end position="429"/>
    </location>
</feature>
<feature type="compositionally biased region" description="Polar residues" evidence="1">
    <location>
        <begin position="35"/>
        <end position="49"/>
    </location>
</feature>
<feature type="region of interest" description="Disordered" evidence="1">
    <location>
        <begin position="1058"/>
        <end position="1173"/>
    </location>
</feature>
<feature type="compositionally biased region" description="Polar residues" evidence="1">
    <location>
        <begin position="1119"/>
        <end position="1146"/>
    </location>
</feature>
<feature type="compositionally biased region" description="Basic and acidic residues" evidence="1">
    <location>
        <begin position="910"/>
        <end position="928"/>
    </location>
</feature>
<feature type="compositionally biased region" description="Low complexity" evidence="1">
    <location>
        <begin position="1301"/>
        <end position="1314"/>
    </location>
</feature>
<feature type="compositionally biased region" description="Polar residues" evidence="1">
    <location>
        <begin position="264"/>
        <end position="283"/>
    </location>
</feature>
<feature type="compositionally biased region" description="Polar residues" evidence="1">
    <location>
        <begin position="631"/>
        <end position="646"/>
    </location>
</feature>
<feature type="compositionally biased region" description="Basic and acidic residues" evidence="1">
    <location>
        <begin position="284"/>
        <end position="295"/>
    </location>
</feature>
<dbReference type="OrthoDB" id="3897620at2759"/>
<feature type="compositionally biased region" description="Polar residues" evidence="1">
    <location>
        <begin position="683"/>
        <end position="695"/>
    </location>
</feature>
<feature type="region of interest" description="Disordered" evidence="1">
    <location>
        <begin position="1001"/>
        <end position="1032"/>
    </location>
</feature>
<sequence>MLPTPNGQTQPATRSPPAIGTIEVSGSNHGRGRSVSMSGNPLQQPSKSSADAEAPATEPLSRVQQVQRLLTRQQQNQQSDERSSPRHVANTTMPHVERSQTAGLRAPAGYSSPSIQRPIGPGMQSPHRSGSPLRQQESPISAVSLRDPVGLGLSFGSNATTPDLAMFPVPGHYAGRAQSPHGYPFPRPHSPHGGHMLGPSSPQRQYGISPGSPLSLPQQYPRPAHENTRPQSPSMTPRADSPIYTPPGLSAKRKVDHNLRVDTAVSSPQKLPQPSLQNVQVQREVTRQEPAEQVKKIRKSTLEKPLPPPPSVASLMPAAPPAEVSDTSRESSRQGSPIATPTPISPISPVSPIILYDAPARQNTSTTAPTVGSPVSAMTNVDEDVPPQVPLDAPSVPPIPRSIARKPVPKMTPASVEPTTPLTPPSSKFQVKVRSPTSRDGPASPTSITLPSPKRKSVSESPQLSESPVRVEKARSIAIPPLERPTIEPVVQSHRKVPSVARVPSLITLSEQPRVVEQMTTPRREPATALALDITNLPPSSSAFDSMSARSNGSHAKATSTASVPSLFTLAERADEYDVKSAVSKGIPRPDSDAIGGASALMLNRQPKLADLEHELLQEDAEEARRRLSEKATSYAGSPTTQASDMEQSRPPRRPTIENIPSPSSPLRSVESVPLDLPFSGSKIPTTSRTQSPKSGSLPASPPNLLSDQRTTKQSIVDQRSVNTQRSPLDLLDDLDLTARQPSARPIGSTSSSGRSKDIALPALATTSRSGTTRGNLAFQNSSPLRADIMLGQPRSEKLPSYKNFFMQQESANEPAIAEYSSQSPTTQSLPENPESLHSVEASPVSPMHKRDASLRSVQIMAVAAQQTQELRAQQAATEPLPVLVEADSETEVDEKQAEVVSTSSSVKTAEQKQEADAKQTEPQRNEEAAELTAELNPQPVPQFKKTPRRYSPGLSGHPVIREDEPLAQYFHSRASPPETEAAATAAPILAQYVAYRPGTPVGVPEQTTTRDPAQSIQLNPEASASQGADRQSADFTSINLQNSSLQADTRGEELWLPSSPPARFATPVGGLKVGSTSVPRTARTPVLRPNSEVPPPVPRKDTVKAGIRRVVNPRAVRNESTSSIQPEPPTNELTTVPSQRAQRGDSQGSTSSSLSQPEPSTNAELARQLSEKSVESASLDAIRARVAGMSQRTATAIDVTSMDDRSLIAKLEDLGRQTEALHQRYTGMRVERQKLSSSITTSLRERKAEPEYANTLLDQHMALSAIVSSMDICFAKLKSLDCQKEDTISALLVQVRRKTSSASNKSKAVSAKNGTSRDLTDKAGRAKIPRVPVERRHGSPKAGEQNMESAALQTNKPQVSPKQTSQDTAKSTSQGAPIVEGTKGDNADAAGGTHLVVKLASRRHSRTPPPQRPLPAPQRNERVLSIPYKPVWYLQHPRPMTKIS</sequence>
<accession>A0A6H0XRV3</accession>